<dbReference type="AlphaFoldDB" id="A0A1H3E391"/>
<feature type="chain" id="PRO_5010360706" evidence="1">
    <location>
        <begin position="19"/>
        <end position="218"/>
    </location>
</feature>
<dbReference type="RefSeq" id="WP_074738603.1">
    <property type="nucleotide sequence ID" value="NZ_FNNP01000010.1"/>
</dbReference>
<dbReference type="InterPro" id="IPR005586">
    <property type="entry name" value="ABC_trans_aux"/>
</dbReference>
<dbReference type="EMBL" id="FNNP01000010">
    <property type="protein sequence ID" value="SDX73097.1"/>
    <property type="molecule type" value="Genomic_DNA"/>
</dbReference>
<sequence length="218" mass="23911">MIRPIFLALVLGALTGCAGLGTLSQASKPNDLYLLTPKSTFSSSLPRVQKQIVVQEPTATAAVNTDQIAVQPTLLQVQYLPRARWVDRAPLIVQALMVESYENSGKVAAVGRSTVGLRADYVIAPDLREFQGIVISETENSKTVRVEVRINIKIIDEYEDKIIASSSFHEAVLATSDQTPDLVEAFDVALGKTMRDAVEWSIRKIHTHTQNNPRSNPS</sequence>
<dbReference type="Pfam" id="PF03886">
    <property type="entry name" value="ABC_trans_aux"/>
    <property type="match status" value="1"/>
</dbReference>
<reference evidence="4" key="1">
    <citation type="submission" date="2016-10" db="EMBL/GenBank/DDBJ databases">
        <authorList>
            <person name="Varghese N."/>
            <person name="Submissions S."/>
        </authorList>
    </citation>
    <scope>NUCLEOTIDE SEQUENCE [LARGE SCALE GENOMIC DNA]</scope>
    <source>
        <strain evidence="4">DSM 27839</strain>
    </source>
</reference>
<dbReference type="Proteomes" id="UP000183400">
    <property type="component" value="Unassembled WGS sequence"/>
</dbReference>
<evidence type="ECO:0000259" key="2">
    <source>
        <dbReference type="Pfam" id="PF03886"/>
    </source>
</evidence>
<dbReference type="SUPFAM" id="SSF159594">
    <property type="entry name" value="XCC0632-like"/>
    <property type="match status" value="1"/>
</dbReference>
<dbReference type="PROSITE" id="PS51257">
    <property type="entry name" value="PROKAR_LIPOPROTEIN"/>
    <property type="match status" value="1"/>
</dbReference>
<feature type="signal peptide" evidence="1">
    <location>
        <begin position="1"/>
        <end position="18"/>
    </location>
</feature>
<name>A0A1H3E391_9RHOB</name>
<dbReference type="OrthoDB" id="9808689at2"/>
<accession>A0A1H3E391</accession>
<evidence type="ECO:0000313" key="4">
    <source>
        <dbReference type="Proteomes" id="UP000183400"/>
    </source>
</evidence>
<organism evidence="3 4">
    <name type="scientific">Ruegeria halocynthiae</name>
    <dbReference type="NCBI Taxonomy" id="985054"/>
    <lineage>
        <taxon>Bacteria</taxon>
        <taxon>Pseudomonadati</taxon>
        <taxon>Pseudomonadota</taxon>
        <taxon>Alphaproteobacteria</taxon>
        <taxon>Rhodobacterales</taxon>
        <taxon>Roseobacteraceae</taxon>
        <taxon>Ruegeria</taxon>
    </lineage>
</organism>
<keyword evidence="1" id="KW-0732">Signal</keyword>
<dbReference type="Gene3D" id="3.40.50.10610">
    <property type="entry name" value="ABC-type transport auxiliary lipoprotein component"/>
    <property type="match status" value="1"/>
</dbReference>
<evidence type="ECO:0000313" key="3">
    <source>
        <dbReference type="EMBL" id="SDX73097.1"/>
    </source>
</evidence>
<protein>
    <submittedName>
        <fullName evidence="3">Cholesterol transport system auxiliary component</fullName>
    </submittedName>
</protein>
<evidence type="ECO:0000256" key="1">
    <source>
        <dbReference type="SAM" id="SignalP"/>
    </source>
</evidence>
<dbReference type="STRING" id="985054.SAMN05444358_11036"/>
<gene>
    <name evidence="3" type="ORF">SAMN05444358_11036</name>
</gene>
<keyword evidence="4" id="KW-1185">Reference proteome</keyword>
<feature type="domain" description="ABC-type transport auxiliary lipoprotein component" evidence="2">
    <location>
        <begin position="33"/>
        <end position="195"/>
    </location>
</feature>
<proteinExistence type="predicted"/>